<protein>
    <submittedName>
        <fullName evidence="2">Uncharacterized protein</fullName>
    </submittedName>
</protein>
<evidence type="ECO:0000313" key="2">
    <source>
        <dbReference type="EMBL" id="KIJ23091.1"/>
    </source>
</evidence>
<evidence type="ECO:0000256" key="1">
    <source>
        <dbReference type="SAM" id="MobiDB-lite"/>
    </source>
</evidence>
<feature type="region of interest" description="Disordered" evidence="1">
    <location>
        <begin position="75"/>
        <end position="121"/>
    </location>
</feature>
<feature type="compositionally biased region" description="Pro residues" evidence="1">
    <location>
        <begin position="77"/>
        <end position="102"/>
    </location>
</feature>
<proteinExistence type="predicted"/>
<dbReference type="Proteomes" id="UP000054279">
    <property type="component" value="Unassembled WGS sequence"/>
</dbReference>
<evidence type="ECO:0000313" key="3">
    <source>
        <dbReference type="EMBL" id="KIJ38160.1"/>
    </source>
</evidence>
<accession>A0A0C9UCA3</accession>
<sequence length="143" mass="14720">MIPKTIGNSADASVHGGSAPTGAAGNSSGAPPSNTSSSMPPNAPPSIEEQKAELHGQLTGLTKELMTFFQMAATLPPAAPPVPPQTTIPALPPPLPPPPPVPLFQHPVGQQFTGQHTPYGLQQPQMYAPQAQPEHTAFVPTVT</sequence>
<dbReference type="HOGENOM" id="CLU_1807465_0_0_1"/>
<feature type="compositionally biased region" description="Polar residues" evidence="1">
    <location>
        <begin position="1"/>
        <end position="11"/>
    </location>
</feature>
<organism evidence="2 4">
    <name type="scientific">Sphaerobolus stellatus (strain SS14)</name>
    <dbReference type="NCBI Taxonomy" id="990650"/>
    <lineage>
        <taxon>Eukaryota</taxon>
        <taxon>Fungi</taxon>
        <taxon>Dikarya</taxon>
        <taxon>Basidiomycota</taxon>
        <taxon>Agaricomycotina</taxon>
        <taxon>Agaricomycetes</taxon>
        <taxon>Phallomycetidae</taxon>
        <taxon>Geastrales</taxon>
        <taxon>Sphaerobolaceae</taxon>
        <taxon>Sphaerobolus</taxon>
    </lineage>
</organism>
<name>A0A0C9UCA3_SPHS4</name>
<gene>
    <name evidence="3" type="ORF">M422DRAFT_259316</name>
    <name evidence="2" type="ORF">M422DRAFT_276405</name>
</gene>
<feature type="compositionally biased region" description="Low complexity" evidence="1">
    <location>
        <begin position="25"/>
        <end position="40"/>
    </location>
</feature>
<keyword evidence="4" id="KW-1185">Reference proteome</keyword>
<reference evidence="2 4" key="1">
    <citation type="submission" date="2014-06" db="EMBL/GenBank/DDBJ databases">
        <title>Evolutionary Origins and Diversification of the Mycorrhizal Mutualists.</title>
        <authorList>
            <consortium name="DOE Joint Genome Institute"/>
            <consortium name="Mycorrhizal Genomics Consortium"/>
            <person name="Kohler A."/>
            <person name="Kuo A."/>
            <person name="Nagy L.G."/>
            <person name="Floudas D."/>
            <person name="Copeland A."/>
            <person name="Barry K.W."/>
            <person name="Cichocki N."/>
            <person name="Veneault-Fourrey C."/>
            <person name="LaButti K."/>
            <person name="Lindquist E.A."/>
            <person name="Lipzen A."/>
            <person name="Lundell T."/>
            <person name="Morin E."/>
            <person name="Murat C."/>
            <person name="Riley R."/>
            <person name="Ohm R."/>
            <person name="Sun H."/>
            <person name="Tunlid A."/>
            <person name="Henrissat B."/>
            <person name="Grigoriev I.V."/>
            <person name="Hibbett D.S."/>
            <person name="Martin F."/>
        </authorList>
    </citation>
    <scope>NUCLEOTIDE SEQUENCE [LARGE SCALE GENOMIC DNA]</scope>
    <source>
        <strain evidence="2 4">SS14</strain>
    </source>
</reference>
<feature type="region of interest" description="Disordered" evidence="1">
    <location>
        <begin position="1"/>
        <end position="58"/>
    </location>
</feature>
<dbReference type="EMBL" id="KN837163">
    <property type="protein sequence ID" value="KIJ38160.1"/>
    <property type="molecule type" value="Genomic_DNA"/>
</dbReference>
<dbReference type="EMBL" id="KN837809">
    <property type="protein sequence ID" value="KIJ23091.1"/>
    <property type="molecule type" value="Genomic_DNA"/>
</dbReference>
<evidence type="ECO:0000313" key="4">
    <source>
        <dbReference type="Proteomes" id="UP000054279"/>
    </source>
</evidence>
<dbReference type="AlphaFoldDB" id="A0A0C9UCA3"/>